<accession>A0A7N2MBD3</accession>
<dbReference type="AlphaFoldDB" id="A0A7N2MBD3"/>
<protein>
    <submittedName>
        <fullName evidence="1">Uncharacterized protein</fullName>
    </submittedName>
</protein>
<dbReference type="PANTHER" id="PTHR47481:SF31">
    <property type="entry name" value="OS01G0873500 PROTEIN"/>
    <property type="match status" value="1"/>
</dbReference>
<evidence type="ECO:0000313" key="2">
    <source>
        <dbReference type="Proteomes" id="UP000594261"/>
    </source>
</evidence>
<dbReference type="PANTHER" id="PTHR47481">
    <property type="match status" value="1"/>
</dbReference>
<dbReference type="InParanoid" id="A0A7N2MBD3"/>
<dbReference type="EnsemblPlants" id="QL08p032421:mrna">
    <property type="protein sequence ID" value="QL08p032421:mrna:CDS:1"/>
    <property type="gene ID" value="QL08p032421"/>
</dbReference>
<dbReference type="Proteomes" id="UP000594261">
    <property type="component" value="Chromosome 8"/>
</dbReference>
<keyword evidence="2" id="KW-1185">Reference proteome</keyword>
<dbReference type="EMBL" id="LRBV02000008">
    <property type="status" value="NOT_ANNOTATED_CDS"/>
    <property type="molecule type" value="Genomic_DNA"/>
</dbReference>
<proteinExistence type="predicted"/>
<organism evidence="1 2">
    <name type="scientific">Quercus lobata</name>
    <name type="common">Valley oak</name>
    <dbReference type="NCBI Taxonomy" id="97700"/>
    <lineage>
        <taxon>Eukaryota</taxon>
        <taxon>Viridiplantae</taxon>
        <taxon>Streptophyta</taxon>
        <taxon>Embryophyta</taxon>
        <taxon>Tracheophyta</taxon>
        <taxon>Spermatophyta</taxon>
        <taxon>Magnoliopsida</taxon>
        <taxon>eudicotyledons</taxon>
        <taxon>Gunneridae</taxon>
        <taxon>Pentapetalae</taxon>
        <taxon>rosids</taxon>
        <taxon>fabids</taxon>
        <taxon>Fagales</taxon>
        <taxon>Fagaceae</taxon>
        <taxon>Quercus</taxon>
    </lineage>
</organism>
<reference evidence="1 2" key="1">
    <citation type="journal article" date="2016" name="G3 (Bethesda)">
        <title>First Draft Assembly and Annotation of the Genome of a California Endemic Oak Quercus lobata Nee (Fagaceae).</title>
        <authorList>
            <person name="Sork V.L."/>
            <person name="Fitz-Gibbon S.T."/>
            <person name="Puiu D."/>
            <person name="Crepeau M."/>
            <person name="Gugger P.F."/>
            <person name="Sherman R."/>
            <person name="Stevens K."/>
            <person name="Langley C.H."/>
            <person name="Pellegrini M."/>
            <person name="Salzberg S.L."/>
        </authorList>
    </citation>
    <scope>NUCLEOTIDE SEQUENCE [LARGE SCALE GENOMIC DNA]</scope>
    <source>
        <strain evidence="1 2">cv. SW786</strain>
    </source>
</reference>
<sequence>MASLPFIQCEQPMSSMSSTQSAPTMVSMSSTHSANQTNLFLLLNMANLKSAKPDSSNQITSIIKTYSLIHHLDNSIPIPGQYPRDSNSKGNFMNQVNLEFEAWQILDQALVTLINSTLTPSIFYVVVGFDYAIEAWRTLEKRLTSFSHPNILNLKIELHSITKVNDSMDV</sequence>
<name>A0A7N2MBD3_QUELO</name>
<evidence type="ECO:0000313" key="1">
    <source>
        <dbReference type="EnsemblPlants" id="QL08p032421:mrna:CDS:1"/>
    </source>
</evidence>
<dbReference type="Gramene" id="QL08p032421:mrna">
    <property type="protein sequence ID" value="QL08p032421:mrna:CDS:1"/>
    <property type="gene ID" value="QL08p032421"/>
</dbReference>
<reference evidence="1" key="2">
    <citation type="submission" date="2021-01" db="UniProtKB">
        <authorList>
            <consortium name="EnsemblPlants"/>
        </authorList>
    </citation>
    <scope>IDENTIFICATION</scope>
</reference>